<feature type="transmembrane region" description="Helical" evidence="2">
    <location>
        <begin position="91"/>
        <end position="112"/>
    </location>
</feature>
<feature type="transmembrane region" description="Helical" evidence="2">
    <location>
        <begin position="54"/>
        <end position="79"/>
    </location>
</feature>
<dbReference type="NCBIfam" id="TIGR04206">
    <property type="entry name" value="near_ArtA"/>
    <property type="match status" value="1"/>
</dbReference>
<keyword evidence="2" id="KW-1133">Transmembrane helix</keyword>
<feature type="compositionally biased region" description="Basic and acidic residues" evidence="1">
    <location>
        <begin position="1"/>
        <end position="20"/>
    </location>
</feature>
<gene>
    <name evidence="4" type="ORF">SAMN05216218_10710</name>
</gene>
<evidence type="ECO:0000313" key="5">
    <source>
        <dbReference type="Proteomes" id="UP000199076"/>
    </source>
</evidence>
<feature type="domain" description="DUF8050" evidence="3">
    <location>
        <begin position="26"/>
        <end position="167"/>
    </location>
</feature>
<dbReference type="Proteomes" id="UP000199076">
    <property type="component" value="Unassembled WGS sequence"/>
</dbReference>
<keyword evidence="2" id="KW-0812">Transmembrane</keyword>
<dbReference type="AlphaFoldDB" id="A0A1G7LU77"/>
<dbReference type="STRING" id="660518.SAMN05216218_10710"/>
<accession>A0A1G7LU77</accession>
<evidence type="ECO:0000313" key="4">
    <source>
        <dbReference type="EMBL" id="SDF52510.1"/>
    </source>
</evidence>
<feature type="transmembrane region" description="Helical" evidence="2">
    <location>
        <begin position="145"/>
        <end position="162"/>
    </location>
</feature>
<dbReference type="EMBL" id="FNBK01000007">
    <property type="protein sequence ID" value="SDF52510.1"/>
    <property type="molecule type" value="Genomic_DNA"/>
</dbReference>
<keyword evidence="5" id="KW-1185">Reference proteome</keyword>
<proteinExistence type="predicted"/>
<sequence>MAGTDGGERQPDETRDEARESSGTVPDAVRQYRRLPVLIAVALAPWNAVLTDGYLSLFFTFGIVNFDPAGVALITDYYFRFSAARPEYMNAWGLGVLLFAVGLASALAGLVWREDSRVTAAMFVFAGFGQLLFALGFFGRPGPYLALPFGTVLLWGLVWRYYRTDLLSIFRY</sequence>
<dbReference type="Pfam" id="PF26224">
    <property type="entry name" value="DUF8050"/>
    <property type="match status" value="1"/>
</dbReference>
<reference evidence="5" key="1">
    <citation type="submission" date="2016-10" db="EMBL/GenBank/DDBJ databases">
        <authorList>
            <person name="Varghese N."/>
            <person name="Submissions S."/>
        </authorList>
    </citation>
    <scope>NUCLEOTIDE SEQUENCE [LARGE SCALE GENOMIC DNA]</scope>
    <source>
        <strain evidence="5">IBRC-M 10760</strain>
    </source>
</reference>
<organism evidence="4 5">
    <name type="scientific">Halorientalis regularis</name>
    <dbReference type="NCBI Taxonomy" id="660518"/>
    <lineage>
        <taxon>Archaea</taxon>
        <taxon>Methanobacteriati</taxon>
        <taxon>Methanobacteriota</taxon>
        <taxon>Stenosarchaea group</taxon>
        <taxon>Halobacteria</taxon>
        <taxon>Halobacteriales</taxon>
        <taxon>Haloarculaceae</taxon>
        <taxon>Halorientalis</taxon>
    </lineage>
</organism>
<dbReference type="OrthoDB" id="214467at2157"/>
<evidence type="ECO:0000256" key="2">
    <source>
        <dbReference type="SAM" id="Phobius"/>
    </source>
</evidence>
<name>A0A1G7LU77_9EURY</name>
<keyword evidence="2" id="KW-0472">Membrane</keyword>
<feature type="transmembrane region" description="Helical" evidence="2">
    <location>
        <begin position="118"/>
        <end position="138"/>
    </location>
</feature>
<evidence type="ECO:0000256" key="1">
    <source>
        <dbReference type="SAM" id="MobiDB-lite"/>
    </source>
</evidence>
<dbReference type="RefSeq" id="WP_092691446.1">
    <property type="nucleotide sequence ID" value="NZ_FNBK01000007.1"/>
</dbReference>
<feature type="region of interest" description="Disordered" evidence="1">
    <location>
        <begin position="1"/>
        <end position="25"/>
    </location>
</feature>
<protein>
    <submittedName>
        <fullName evidence="4">TIGR04206 family protein</fullName>
    </submittedName>
</protein>
<dbReference type="InterPro" id="IPR058363">
    <property type="entry name" value="DUF8050"/>
</dbReference>
<evidence type="ECO:0000259" key="3">
    <source>
        <dbReference type="Pfam" id="PF26224"/>
    </source>
</evidence>
<dbReference type="InterPro" id="IPR026436">
    <property type="entry name" value="CHP04206"/>
</dbReference>